<keyword evidence="4" id="KW-1185">Reference proteome</keyword>
<dbReference type="InterPro" id="IPR025326">
    <property type="entry name" value="DUF4232"/>
</dbReference>
<dbReference type="Pfam" id="PF14016">
    <property type="entry name" value="DUF4232"/>
    <property type="match status" value="1"/>
</dbReference>
<evidence type="ECO:0000259" key="2">
    <source>
        <dbReference type="Pfam" id="PF14016"/>
    </source>
</evidence>
<protein>
    <submittedName>
        <fullName evidence="3">DUF4232 domain-containing protein</fullName>
    </submittedName>
</protein>
<feature type="signal peptide" evidence="1">
    <location>
        <begin position="1"/>
        <end position="45"/>
    </location>
</feature>
<dbReference type="AlphaFoldDB" id="A0A5N5VZT7"/>
<feature type="domain" description="DUF4232" evidence="2">
    <location>
        <begin position="59"/>
        <end position="187"/>
    </location>
</feature>
<gene>
    <name evidence="3" type="ORF">FRZ00_30550</name>
</gene>
<comment type="caution">
    <text evidence="3">The sequence shown here is derived from an EMBL/GenBank/DDBJ whole genome shotgun (WGS) entry which is preliminary data.</text>
</comment>
<accession>A0A5N5VZT7</accession>
<dbReference type="EMBL" id="VOKX01000116">
    <property type="protein sequence ID" value="KAB7834334.1"/>
    <property type="molecule type" value="Genomic_DNA"/>
</dbReference>
<organism evidence="3 4">
    <name type="scientific">Streptomyces mobaraensis</name>
    <name type="common">Streptoverticillium mobaraense</name>
    <dbReference type="NCBI Taxonomy" id="35621"/>
    <lineage>
        <taxon>Bacteria</taxon>
        <taxon>Bacillati</taxon>
        <taxon>Actinomycetota</taxon>
        <taxon>Actinomycetes</taxon>
        <taxon>Kitasatosporales</taxon>
        <taxon>Streptomycetaceae</taxon>
        <taxon>Streptomyces</taxon>
    </lineage>
</organism>
<dbReference type="OrthoDB" id="3853610at2"/>
<feature type="chain" id="PRO_5025021867" evidence="1">
    <location>
        <begin position="46"/>
        <end position="195"/>
    </location>
</feature>
<dbReference type="Proteomes" id="UP000327000">
    <property type="component" value="Unassembled WGS sequence"/>
</dbReference>
<keyword evidence="1" id="KW-0732">Signal</keyword>
<proteinExistence type="predicted"/>
<name>A0A5N5VZT7_STRMB</name>
<evidence type="ECO:0000313" key="3">
    <source>
        <dbReference type="EMBL" id="KAB7834334.1"/>
    </source>
</evidence>
<sequence length="195" mass="20049">MTARETRGNTQGKEQLVTRLTATRLVSVAAAAGIALAAASGTAGAAQGGPDTASGTPTCGTSDLRISFAERLGGGMNHAGGTLELKNTTQRTCALRGYPGLGLADSQRKALPSHTVWGSTWYADDPGNKLIYLKPGEAAQANVAWTHSGTAARKGTYLLVTPPAARTHQAVPLDDLVDNGELHVTAVAHKVPVRG</sequence>
<evidence type="ECO:0000313" key="4">
    <source>
        <dbReference type="Proteomes" id="UP000327000"/>
    </source>
</evidence>
<reference evidence="3 4" key="1">
    <citation type="journal article" date="2019" name="Microb. Cell Fact.">
        <title>Exploring novel herbicidin analogues by transcriptional regulator overexpression and MS/MS molecular networking.</title>
        <authorList>
            <person name="Shi Y."/>
            <person name="Gu R."/>
            <person name="Li Y."/>
            <person name="Wang X."/>
            <person name="Ren W."/>
            <person name="Li X."/>
            <person name="Wang L."/>
            <person name="Xie Y."/>
            <person name="Hong B."/>
        </authorList>
    </citation>
    <scope>NUCLEOTIDE SEQUENCE [LARGE SCALE GENOMIC DNA]</scope>
    <source>
        <strain evidence="3 4">US-43</strain>
    </source>
</reference>
<evidence type="ECO:0000256" key="1">
    <source>
        <dbReference type="SAM" id="SignalP"/>
    </source>
</evidence>